<name>A0A4Z2F371_9TELE</name>
<dbReference type="AlphaFoldDB" id="A0A4Z2F371"/>
<reference evidence="1 2" key="1">
    <citation type="submission" date="2019-03" db="EMBL/GenBank/DDBJ databases">
        <title>First draft genome of Liparis tanakae, snailfish: a comprehensive survey of snailfish specific genes.</title>
        <authorList>
            <person name="Kim W."/>
            <person name="Song I."/>
            <person name="Jeong J.-H."/>
            <person name="Kim D."/>
            <person name="Kim S."/>
            <person name="Ryu S."/>
            <person name="Song J.Y."/>
            <person name="Lee S.K."/>
        </authorList>
    </citation>
    <scope>NUCLEOTIDE SEQUENCE [LARGE SCALE GENOMIC DNA]</scope>
    <source>
        <tissue evidence="1">Muscle</tissue>
    </source>
</reference>
<keyword evidence="2" id="KW-1185">Reference proteome</keyword>
<comment type="caution">
    <text evidence="1">The sequence shown here is derived from an EMBL/GenBank/DDBJ whole genome shotgun (WGS) entry which is preliminary data.</text>
</comment>
<proteinExistence type="predicted"/>
<protein>
    <submittedName>
        <fullName evidence="1">Uncharacterized protein</fullName>
    </submittedName>
</protein>
<dbReference type="EMBL" id="SRLO01001741">
    <property type="protein sequence ID" value="TNN35609.1"/>
    <property type="molecule type" value="Genomic_DNA"/>
</dbReference>
<accession>A0A4Z2F371</accession>
<sequence length="64" mass="6870">MPLGKVGSPQDTLTEVVVSSLKWMKLGALGAGGFRGPVEGEIVIPSALQTKREIQQPGRPERDR</sequence>
<gene>
    <name evidence="1" type="ORF">EYF80_054230</name>
</gene>
<dbReference type="Proteomes" id="UP000314294">
    <property type="component" value="Unassembled WGS sequence"/>
</dbReference>
<evidence type="ECO:0000313" key="1">
    <source>
        <dbReference type="EMBL" id="TNN35609.1"/>
    </source>
</evidence>
<organism evidence="1 2">
    <name type="scientific">Liparis tanakae</name>
    <name type="common">Tanaka's snailfish</name>
    <dbReference type="NCBI Taxonomy" id="230148"/>
    <lineage>
        <taxon>Eukaryota</taxon>
        <taxon>Metazoa</taxon>
        <taxon>Chordata</taxon>
        <taxon>Craniata</taxon>
        <taxon>Vertebrata</taxon>
        <taxon>Euteleostomi</taxon>
        <taxon>Actinopterygii</taxon>
        <taxon>Neopterygii</taxon>
        <taxon>Teleostei</taxon>
        <taxon>Neoteleostei</taxon>
        <taxon>Acanthomorphata</taxon>
        <taxon>Eupercaria</taxon>
        <taxon>Perciformes</taxon>
        <taxon>Cottioidei</taxon>
        <taxon>Cottales</taxon>
        <taxon>Liparidae</taxon>
        <taxon>Liparis</taxon>
    </lineage>
</organism>
<evidence type="ECO:0000313" key="2">
    <source>
        <dbReference type="Proteomes" id="UP000314294"/>
    </source>
</evidence>